<dbReference type="GO" id="GO:0045312">
    <property type="term" value="P:nor-spermidine biosynthetic process"/>
    <property type="evidence" value="ECO:0007669"/>
    <property type="project" value="InterPro"/>
</dbReference>
<evidence type="ECO:0000256" key="4">
    <source>
        <dbReference type="ARBA" id="ARBA00022793"/>
    </source>
</evidence>
<dbReference type="Gene3D" id="2.40.37.10">
    <property type="entry name" value="Lyase, Ornithine Decarboxylase, Chain A, domain 1"/>
    <property type="match status" value="1"/>
</dbReference>
<feature type="domain" description="Orn/DAP/Arg decarboxylase 2 C-terminal" evidence="12">
    <location>
        <begin position="155"/>
        <end position="353"/>
    </location>
</feature>
<comment type="cofactor">
    <cofactor evidence="1">
        <name>pyridoxal 5'-phosphate</name>
        <dbReference type="ChEBI" id="CHEBI:597326"/>
    </cofactor>
</comment>
<dbReference type="GO" id="GO:0008836">
    <property type="term" value="F:diaminopimelate decarboxylase activity"/>
    <property type="evidence" value="ECO:0007669"/>
    <property type="project" value="TreeGrafter"/>
</dbReference>
<keyword evidence="6" id="KW-0745">Spermidine biosynthesis</keyword>
<dbReference type="Proteomes" id="UP000824225">
    <property type="component" value="Unassembled WGS sequence"/>
</dbReference>
<evidence type="ECO:0000256" key="2">
    <source>
        <dbReference type="ARBA" id="ARBA00012259"/>
    </source>
</evidence>
<dbReference type="SUPFAM" id="SSF51419">
    <property type="entry name" value="PLP-binding barrel"/>
    <property type="match status" value="1"/>
</dbReference>
<gene>
    <name evidence="13" type="primary">nspC</name>
    <name evidence="13" type="ORF">H9962_00300</name>
</gene>
<keyword evidence="5" id="KW-0663">Pyridoxal phosphate</keyword>
<evidence type="ECO:0000256" key="3">
    <source>
        <dbReference type="ARBA" id="ARBA00013633"/>
    </source>
</evidence>
<dbReference type="InterPro" id="IPR022643">
    <property type="entry name" value="De-COase2_C"/>
</dbReference>
<reference evidence="13" key="2">
    <citation type="submission" date="2021-04" db="EMBL/GenBank/DDBJ databases">
        <authorList>
            <person name="Gilroy R."/>
        </authorList>
    </citation>
    <scope>NUCLEOTIDE SEQUENCE</scope>
    <source>
        <strain evidence="13">CHK186-16707</strain>
    </source>
</reference>
<keyword evidence="7 13" id="KW-0456">Lyase</keyword>
<dbReference type="GO" id="GO:0008295">
    <property type="term" value="P:spermidine biosynthetic process"/>
    <property type="evidence" value="ECO:0007669"/>
    <property type="project" value="UniProtKB-KW"/>
</dbReference>
<evidence type="ECO:0000256" key="7">
    <source>
        <dbReference type="ARBA" id="ARBA00023239"/>
    </source>
</evidence>
<evidence type="ECO:0000259" key="12">
    <source>
        <dbReference type="Pfam" id="PF00278"/>
    </source>
</evidence>
<comment type="catalytic activity">
    <reaction evidence="10">
        <text>carboxynorspermidine + H(+) = norspermidine + CO2</text>
        <dbReference type="Rhea" id="RHEA:34099"/>
        <dbReference type="ChEBI" id="CHEBI:15378"/>
        <dbReference type="ChEBI" id="CHEBI:16526"/>
        <dbReference type="ChEBI" id="CHEBI:57920"/>
        <dbReference type="ChEBI" id="CHEBI:65070"/>
        <dbReference type="EC" id="4.1.1.96"/>
    </reaction>
</comment>
<sequence>MNRPVYPDPTRFPSPCFVTDLDKLRRNAAILDGVQRRTGARVLLALKGFAQWSTFPLLSRAHGGPLHGCCASSPDEARLAREEFGGEVHAFAAAWSRDELAEALRYADHVVFNSFAQWRGLRPLVEAAEHERGISIECGLRLNPEHSEGATPIYDPCSPGSRLGIRLREFEVEAVADPHFLDGISGLHFHTLCEQNADALARTLEAVERAFGRWLPGLKWLNFGGGHHITRPDYDVDLLCRCITRARDAYGVQIYLEPGEAVALDAGVLVSTVLDVVRADDMPVAILDTSAACHMPDVLEMPYRPHVVDAGQPGERAWTCRLAGKSCLAGDVIGEYSFDAPLKPGQRLLFTDMAIYSMVKTTTFNGLRLPAIATWDPLTDEARVVREFSYQDFKGRLS</sequence>
<dbReference type="CDD" id="cd06829">
    <property type="entry name" value="PLPDE_III_CANSDC"/>
    <property type="match status" value="1"/>
</dbReference>
<evidence type="ECO:0000313" key="14">
    <source>
        <dbReference type="Proteomes" id="UP000824225"/>
    </source>
</evidence>
<dbReference type="InterPro" id="IPR009006">
    <property type="entry name" value="Ala_racemase/Decarboxylase_C"/>
</dbReference>
<evidence type="ECO:0000256" key="8">
    <source>
        <dbReference type="ARBA" id="ARBA00025802"/>
    </source>
</evidence>
<dbReference type="EMBL" id="DXAN01000001">
    <property type="protein sequence ID" value="HJA07621.1"/>
    <property type="molecule type" value="Genomic_DNA"/>
</dbReference>
<evidence type="ECO:0000256" key="9">
    <source>
        <dbReference type="ARBA" id="ARBA00047351"/>
    </source>
</evidence>
<dbReference type="GO" id="GO:0009089">
    <property type="term" value="P:lysine biosynthetic process via diaminopimelate"/>
    <property type="evidence" value="ECO:0007669"/>
    <property type="project" value="TreeGrafter"/>
</dbReference>
<keyword evidence="4" id="KW-0210">Decarboxylase</keyword>
<protein>
    <recommendedName>
        <fullName evidence="3">Carboxynorspermidine/carboxyspermidine decarboxylase</fullName>
        <ecNumber evidence="2">4.1.1.96</ecNumber>
    </recommendedName>
</protein>
<dbReference type="InterPro" id="IPR005730">
    <property type="entry name" value="Nsp_de-COase"/>
</dbReference>
<reference evidence="13" key="1">
    <citation type="journal article" date="2021" name="PeerJ">
        <title>Extensive microbial diversity within the chicken gut microbiome revealed by metagenomics and culture.</title>
        <authorList>
            <person name="Gilroy R."/>
            <person name="Ravi A."/>
            <person name="Getino M."/>
            <person name="Pursley I."/>
            <person name="Horton D.L."/>
            <person name="Alikhan N.F."/>
            <person name="Baker D."/>
            <person name="Gharbi K."/>
            <person name="Hall N."/>
            <person name="Watson M."/>
            <person name="Adriaenssens E.M."/>
            <person name="Foster-Nyarko E."/>
            <person name="Jarju S."/>
            <person name="Secka A."/>
            <person name="Antonio M."/>
            <person name="Oren A."/>
            <person name="Chaudhuri R.R."/>
            <person name="La Ragione R."/>
            <person name="Hildebrand F."/>
            <person name="Pallen M.J."/>
        </authorList>
    </citation>
    <scope>NUCLEOTIDE SEQUENCE</scope>
    <source>
        <strain evidence="13">CHK186-16707</strain>
    </source>
</reference>
<comment type="catalytic activity">
    <reaction evidence="9">
        <text>carboxyspermidine + H(+) = spermidine + CO2</text>
        <dbReference type="Rhea" id="RHEA:34095"/>
        <dbReference type="ChEBI" id="CHEBI:15378"/>
        <dbReference type="ChEBI" id="CHEBI:16526"/>
        <dbReference type="ChEBI" id="CHEBI:57834"/>
        <dbReference type="ChEBI" id="CHEBI:65072"/>
        <dbReference type="EC" id="4.1.1.96"/>
    </reaction>
</comment>
<dbReference type="InterPro" id="IPR029066">
    <property type="entry name" value="PLP-binding_barrel"/>
</dbReference>
<accession>A0A9D2KKF0</accession>
<dbReference type="Gene3D" id="3.20.20.10">
    <property type="entry name" value="Alanine racemase"/>
    <property type="match status" value="1"/>
</dbReference>
<dbReference type="AlphaFoldDB" id="A0A9D2KKF0"/>
<dbReference type="Pfam" id="PF00278">
    <property type="entry name" value="Orn_DAP_Arg_deC"/>
    <property type="match status" value="1"/>
</dbReference>
<comment type="caution">
    <text evidence="13">The sequence shown here is derived from an EMBL/GenBank/DDBJ whole genome shotgun (WGS) entry which is preliminary data.</text>
</comment>
<dbReference type="EC" id="4.1.1.96" evidence="2"/>
<evidence type="ECO:0000256" key="11">
    <source>
        <dbReference type="PIRSR" id="PIRSR038941-1"/>
    </source>
</evidence>
<dbReference type="PIRSF" id="PIRSF038941">
    <property type="entry name" value="NspC"/>
    <property type="match status" value="1"/>
</dbReference>
<feature type="binding site" evidence="11">
    <location>
        <position position="260"/>
    </location>
    <ligand>
        <name>substrate</name>
    </ligand>
</feature>
<evidence type="ECO:0000256" key="6">
    <source>
        <dbReference type="ARBA" id="ARBA00023066"/>
    </source>
</evidence>
<evidence type="ECO:0000256" key="1">
    <source>
        <dbReference type="ARBA" id="ARBA00001933"/>
    </source>
</evidence>
<dbReference type="PANTHER" id="PTHR43727:SF1">
    <property type="entry name" value="CARBOXYNORSPERMIDINE_CARBOXYSPERMIDINE DECARBOXYLASE"/>
    <property type="match status" value="1"/>
</dbReference>
<dbReference type="SUPFAM" id="SSF50621">
    <property type="entry name" value="Alanine racemase C-terminal domain-like"/>
    <property type="match status" value="1"/>
</dbReference>
<comment type="similarity">
    <text evidence="8">Belongs to the Orn/Lys/Arg decarboxylase class-II family. NspC subfamily.</text>
</comment>
<evidence type="ECO:0000256" key="10">
    <source>
        <dbReference type="ARBA" id="ARBA00047389"/>
    </source>
</evidence>
<evidence type="ECO:0000256" key="5">
    <source>
        <dbReference type="ARBA" id="ARBA00022898"/>
    </source>
</evidence>
<name>A0A9D2KKF0_9BACT</name>
<evidence type="ECO:0000313" key="13">
    <source>
        <dbReference type="EMBL" id="HJA07621.1"/>
    </source>
</evidence>
<dbReference type="NCBIfam" id="TIGR01047">
    <property type="entry name" value="nspC"/>
    <property type="match status" value="1"/>
</dbReference>
<proteinExistence type="inferred from homology"/>
<dbReference type="PANTHER" id="PTHR43727">
    <property type="entry name" value="DIAMINOPIMELATE DECARBOXYLASE"/>
    <property type="match status" value="1"/>
</dbReference>
<organism evidence="13 14">
    <name type="scientific">Candidatus Mailhella merdigallinarum</name>
    <dbReference type="NCBI Taxonomy" id="2838658"/>
    <lineage>
        <taxon>Bacteria</taxon>
        <taxon>Pseudomonadati</taxon>
        <taxon>Thermodesulfobacteriota</taxon>
        <taxon>Desulfovibrionia</taxon>
        <taxon>Desulfovibrionales</taxon>
        <taxon>Desulfovibrionaceae</taxon>
        <taxon>Mailhella</taxon>
    </lineage>
</organism>
<feature type="binding site" evidence="11">
    <location>
        <position position="297"/>
    </location>
    <ligand>
        <name>substrate</name>
    </ligand>
</feature>